<evidence type="ECO:0000313" key="4">
    <source>
        <dbReference type="Proteomes" id="UP000005408"/>
    </source>
</evidence>
<keyword evidence="1" id="KW-0812">Transmembrane</keyword>
<dbReference type="OrthoDB" id="6147384at2759"/>
<evidence type="ECO:0000313" key="3">
    <source>
        <dbReference type="EnsemblMetazoa" id="G5236.8:cds"/>
    </source>
</evidence>
<feature type="transmembrane region" description="Helical" evidence="1">
    <location>
        <begin position="344"/>
        <end position="365"/>
    </location>
</feature>
<accession>A0A8W8N9P3</accession>
<proteinExistence type="predicted"/>
<name>A0A8W8N9P3_MAGGI</name>
<evidence type="ECO:0000259" key="2">
    <source>
        <dbReference type="PROSITE" id="PS51212"/>
    </source>
</evidence>
<keyword evidence="1" id="KW-1133">Transmembrane helix</keyword>
<evidence type="ECO:0000256" key="1">
    <source>
        <dbReference type="SAM" id="Phobius"/>
    </source>
</evidence>
<feature type="domain" description="WSC" evidence="2">
    <location>
        <begin position="86"/>
        <end position="176"/>
    </location>
</feature>
<protein>
    <recommendedName>
        <fullName evidence="2">WSC domain-containing protein</fullName>
    </recommendedName>
</protein>
<dbReference type="PROSITE" id="PS51212">
    <property type="entry name" value="WSC"/>
    <property type="match status" value="1"/>
</dbReference>
<dbReference type="AlphaFoldDB" id="A0A8W8N9P3"/>
<organism evidence="3 4">
    <name type="scientific">Magallana gigas</name>
    <name type="common">Pacific oyster</name>
    <name type="synonym">Crassostrea gigas</name>
    <dbReference type="NCBI Taxonomy" id="29159"/>
    <lineage>
        <taxon>Eukaryota</taxon>
        <taxon>Metazoa</taxon>
        <taxon>Spiralia</taxon>
        <taxon>Lophotrochozoa</taxon>
        <taxon>Mollusca</taxon>
        <taxon>Bivalvia</taxon>
        <taxon>Autobranchia</taxon>
        <taxon>Pteriomorphia</taxon>
        <taxon>Ostreida</taxon>
        <taxon>Ostreoidea</taxon>
        <taxon>Ostreidae</taxon>
        <taxon>Magallana</taxon>
    </lineage>
</organism>
<dbReference type="SMART" id="SM00321">
    <property type="entry name" value="WSC"/>
    <property type="match status" value="1"/>
</dbReference>
<keyword evidence="4" id="KW-1185">Reference proteome</keyword>
<dbReference type="EnsemblMetazoa" id="G5236.8">
    <property type="protein sequence ID" value="G5236.8:cds"/>
    <property type="gene ID" value="G5236"/>
</dbReference>
<keyword evidence="1" id="KW-0472">Membrane</keyword>
<dbReference type="InterPro" id="IPR002889">
    <property type="entry name" value="WSC_carb-bd"/>
</dbReference>
<feature type="transmembrane region" description="Helical" evidence="1">
    <location>
        <begin position="7"/>
        <end position="24"/>
    </location>
</feature>
<sequence length="567" mass="64443">MKSCLSLGMYLFNNILALFVFFYFPHEAIGGFVFSNTPLTYRQAIQTCEIVYNGRLVRESDIGHLAHQLSENTNYWSDKYTSLSDWINYEGCFNTSVLSMVSFTDIFVQPHTVASCYEECHFSTLFGLLKEKCLCFNGTIPTEDKVNSSLCGYSCRVSDQTESCGGETTVSVYSKFAKANDTQVHHRRCSYYRCSNGFLQLAADYCNSSHTYICGGQKCPINAEMVSYFSAVERCSKNRSVVYNNDTKGQACGNQGLLCKRKGFWTSIYRYENLRYPSVHGLSHVETSYRCQTLFVQNDSIQSSFISCFSTKKLPFICKTENEASSKPPHEENFSSKVLSTSGLVVGVVIMSLISTISMSVLVILSKKRCQKKIQKRRTTKVTYNSNMVSLEDAIDNDEIERCEKQFQQEHNENQQQRFAISEGAGFENTSVEYDYVKSPNRQADHTLSSDNAYDNNEENMYYEMSQEDDEHDDVMSTPEETRVSLGIEVSSNTIPEHLEGIYDTAVASIVHENTLKRSANFDAENGRQSIDVLDTKERFKDVPYEPMDPPDIQRDNYKEMAGFLTN</sequence>
<dbReference type="Proteomes" id="UP000005408">
    <property type="component" value="Unassembled WGS sequence"/>
</dbReference>
<reference evidence="3" key="1">
    <citation type="submission" date="2022-08" db="UniProtKB">
        <authorList>
            <consortium name="EnsemblMetazoa"/>
        </authorList>
    </citation>
    <scope>IDENTIFICATION</scope>
    <source>
        <strain evidence="3">05x7-T-G4-1.051#20</strain>
    </source>
</reference>
<dbReference type="OMA" id="NYKEMAG"/>